<organism evidence="7 8">
    <name type="scientific">Chondrus crispus</name>
    <name type="common">Carrageen Irish moss</name>
    <name type="synonym">Polymorpha crispa</name>
    <dbReference type="NCBI Taxonomy" id="2769"/>
    <lineage>
        <taxon>Eukaryota</taxon>
        <taxon>Rhodophyta</taxon>
        <taxon>Florideophyceae</taxon>
        <taxon>Rhodymeniophycidae</taxon>
        <taxon>Gigartinales</taxon>
        <taxon>Gigartinaceae</taxon>
        <taxon>Chondrus</taxon>
    </lineage>
</organism>
<dbReference type="BioCyc" id="MetaCyc:MONOMER-21386"/>
<dbReference type="GeneID" id="17318306"/>
<dbReference type="InterPro" id="IPR006694">
    <property type="entry name" value="Fatty_acid_hydroxylase"/>
</dbReference>
<evidence type="ECO:0000256" key="1">
    <source>
        <dbReference type="ARBA" id="ARBA00004370"/>
    </source>
</evidence>
<keyword evidence="4 5" id="KW-0472">Membrane</keyword>
<dbReference type="AlphaFoldDB" id="R7QSC6"/>
<accession>R7QSC6</accession>
<dbReference type="GO" id="GO:0008610">
    <property type="term" value="P:lipid biosynthetic process"/>
    <property type="evidence" value="ECO:0007669"/>
    <property type="project" value="InterPro"/>
</dbReference>
<feature type="transmembrane region" description="Helical" evidence="5">
    <location>
        <begin position="75"/>
        <end position="96"/>
    </location>
</feature>
<evidence type="ECO:0000313" key="8">
    <source>
        <dbReference type="Proteomes" id="UP000012073"/>
    </source>
</evidence>
<dbReference type="OMA" id="IVHEFIY"/>
<name>R7QSC6_CHOCR</name>
<dbReference type="InterPro" id="IPR050307">
    <property type="entry name" value="Sterol_Desaturase_Related"/>
</dbReference>
<evidence type="ECO:0000256" key="2">
    <source>
        <dbReference type="ARBA" id="ARBA00022692"/>
    </source>
</evidence>
<evidence type="ECO:0000256" key="3">
    <source>
        <dbReference type="ARBA" id="ARBA00022989"/>
    </source>
</evidence>
<evidence type="ECO:0000256" key="5">
    <source>
        <dbReference type="SAM" id="Phobius"/>
    </source>
</evidence>
<feature type="domain" description="Fatty acid hydroxylase" evidence="6">
    <location>
        <begin position="116"/>
        <end position="247"/>
    </location>
</feature>
<dbReference type="Proteomes" id="UP000012073">
    <property type="component" value="Unassembled WGS sequence"/>
</dbReference>
<sequence length="269" mass="30274">MASSPLAPMWTLLLAHSSPSFLSTYGLFILHEVFYWGTYLPFLVLDLMPSFTRYKLQPSKPATRSAIAHCASRVLLNHVLLVLPIILLSHPLFSWLGCETSPSALPSLPTLLLQLAFFFLVEDWAFYWGHRALHSPFLYTHVHAVHHVHAAPFGIAAEYAHPFEVLFLGFATLLGPLLISPHLATIYVYLAARSVQTVECHSGYDLPYSPRKWIPGYGGAEFHDHHHRVHSGNYSSTFIWADWLYGTDGAYRVWRAAVAKLPPGSLERT</sequence>
<protein>
    <submittedName>
        <fullName evidence="7">C-4 methyl sterol oxidase</fullName>
    </submittedName>
</protein>
<dbReference type="KEGG" id="ccp:CHC_T00010320001"/>
<dbReference type="OrthoDB" id="1658724at2759"/>
<dbReference type="Gramene" id="CDF40295">
    <property type="protein sequence ID" value="CDF40295"/>
    <property type="gene ID" value="CHC_T00010320001"/>
</dbReference>
<proteinExistence type="predicted"/>
<keyword evidence="8" id="KW-1185">Reference proteome</keyword>
<dbReference type="GO" id="GO:0016491">
    <property type="term" value="F:oxidoreductase activity"/>
    <property type="evidence" value="ECO:0007669"/>
    <property type="project" value="InterPro"/>
</dbReference>
<dbReference type="EMBL" id="HG002154">
    <property type="protein sequence ID" value="CDF40295.1"/>
    <property type="molecule type" value="Genomic_DNA"/>
</dbReference>
<reference evidence="8" key="1">
    <citation type="journal article" date="2013" name="Proc. Natl. Acad. Sci. U.S.A.">
        <title>Genome structure and metabolic features in the red seaweed Chondrus crispus shed light on evolution of the Archaeplastida.</title>
        <authorList>
            <person name="Collen J."/>
            <person name="Porcel B."/>
            <person name="Carre W."/>
            <person name="Ball S.G."/>
            <person name="Chaparro C."/>
            <person name="Tonon T."/>
            <person name="Barbeyron T."/>
            <person name="Michel G."/>
            <person name="Noel B."/>
            <person name="Valentin K."/>
            <person name="Elias M."/>
            <person name="Artiguenave F."/>
            <person name="Arun A."/>
            <person name="Aury J.M."/>
            <person name="Barbosa-Neto J.F."/>
            <person name="Bothwell J.H."/>
            <person name="Bouget F.Y."/>
            <person name="Brillet L."/>
            <person name="Cabello-Hurtado F."/>
            <person name="Capella-Gutierrez S."/>
            <person name="Charrier B."/>
            <person name="Cladiere L."/>
            <person name="Cock J.M."/>
            <person name="Coelho S.M."/>
            <person name="Colleoni C."/>
            <person name="Czjzek M."/>
            <person name="Da Silva C."/>
            <person name="Delage L."/>
            <person name="Denoeud F."/>
            <person name="Deschamps P."/>
            <person name="Dittami S.M."/>
            <person name="Gabaldon T."/>
            <person name="Gachon C.M."/>
            <person name="Groisillier A."/>
            <person name="Herve C."/>
            <person name="Jabbari K."/>
            <person name="Katinka M."/>
            <person name="Kloareg B."/>
            <person name="Kowalczyk N."/>
            <person name="Labadie K."/>
            <person name="Leblanc C."/>
            <person name="Lopez P.J."/>
            <person name="McLachlan D.H."/>
            <person name="Meslet-Cladiere L."/>
            <person name="Moustafa A."/>
            <person name="Nehr Z."/>
            <person name="Nyvall Collen P."/>
            <person name="Panaud O."/>
            <person name="Partensky F."/>
            <person name="Poulain J."/>
            <person name="Rensing S.A."/>
            <person name="Rousvoal S."/>
            <person name="Samson G."/>
            <person name="Symeonidi A."/>
            <person name="Weissenbach J."/>
            <person name="Zambounis A."/>
            <person name="Wincker P."/>
            <person name="Boyen C."/>
        </authorList>
    </citation>
    <scope>NUCLEOTIDE SEQUENCE [LARGE SCALE GENOMIC DNA]</scope>
    <source>
        <strain evidence="8">cv. Stackhouse</strain>
    </source>
</reference>
<keyword evidence="2 5" id="KW-0812">Transmembrane</keyword>
<dbReference type="PANTHER" id="PTHR11863">
    <property type="entry name" value="STEROL DESATURASE"/>
    <property type="match status" value="1"/>
</dbReference>
<feature type="transmembrane region" description="Helical" evidence="5">
    <location>
        <begin position="165"/>
        <end position="190"/>
    </location>
</feature>
<keyword evidence="3 5" id="KW-1133">Transmembrane helix</keyword>
<dbReference type="Pfam" id="PF04116">
    <property type="entry name" value="FA_hydroxylase"/>
    <property type="match status" value="1"/>
</dbReference>
<gene>
    <name evidence="7" type="ORF">CHC_T00010320001</name>
</gene>
<evidence type="ECO:0000256" key="4">
    <source>
        <dbReference type="ARBA" id="ARBA00023136"/>
    </source>
</evidence>
<feature type="transmembrane region" description="Helical" evidence="5">
    <location>
        <begin position="33"/>
        <end position="54"/>
    </location>
</feature>
<dbReference type="STRING" id="2769.R7QSC6"/>
<dbReference type="GO" id="GO:0016020">
    <property type="term" value="C:membrane"/>
    <property type="evidence" value="ECO:0007669"/>
    <property type="project" value="UniProtKB-SubCell"/>
</dbReference>
<evidence type="ECO:0000313" key="7">
    <source>
        <dbReference type="EMBL" id="CDF40295.1"/>
    </source>
</evidence>
<dbReference type="GO" id="GO:0005506">
    <property type="term" value="F:iron ion binding"/>
    <property type="evidence" value="ECO:0007669"/>
    <property type="project" value="InterPro"/>
</dbReference>
<evidence type="ECO:0000259" key="6">
    <source>
        <dbReference type="Pfam" id="PF04116"/>
    </source>
</evidence>
<dbReference type="RefSeq" id="XP_005710589.1">
    <property type="nucleotide sequence ID" value="XM_005710532.1"/>
</dbReference>
<comment type="subcellular location">
    <subcellularLocation>
        <location evidence="1">Membrane</location>
    </subcellularLocation>
</comment>